<evidence type="ECO:0000313" key="2">
    <source>
        <dbReference type="Proteomes" id="UP001232148"/>
    </source>
</evidence>
<evidence type="ECO:0000313" key="1">
    <source>
        <dbReference type="EMBL" id="KAK2026485.1"/>
    </source>
</evidence>
<keyword evidence="2" id="KW-1185">Reference proteome</keyword>
<comment type="caution">
    <text evidence="1">The sequence shown here is derived from an EMBL/GenBank/DDBJ whole genome shotgun (WGS) entry which is preliminary data.</text>
</comment>
<protein>
    <submittedName>
        <fullName evidence="1">Uncharacterized protein</fullName>
    </submittedName>
</protein>
<reference evidence="1" key="1">
    <citation type="submission" date="2021-06" db="EMBL/GenBank/DDBJ databases">
        <title>Comparative genomics, transcriptomics and evolutionary studies reveal genomic signatures of adaptation to plant cell wall in hemibiotrophic fungi.</title>
        <authorList>
            <consortium name="DOE Joint Genome Institute"/>
            <person name="Baroncelli R."/>
            <person name="Diaz J.F."/>
            <person name="Benocci T."/>
            <person name="Peng M."/>
            <person name="Battaglia E."/>
            <person name="Haridas S."/>
            <person name="Andreopoulos W."/>
            <person name="Labutti K."/>
            <person name="Pangilinan J."/>
            <person name="Floch G.L."/>
            <person name="Makela M.R."/>
            <person name="Henrissat B."/>
            <person name="Grigoriev I.V."/>
            <person name="Crouch J.A."/>
            <person name="De Vries R.P."/>
            <person name="Sukno S.A."/>
            <person name="Thon M.R."/>
        </authorList>
    </citation>
    <scope>NUCLEOTIDE SEQUENCE</scope>
    <source>
        <strain evidence="1">MAFF235873</strain>
    </source>
</reference>
<accession>A0AAD9HCT9</accession>
<organism evidence="1 2">
    <name type="scientific">Colletotrichum zoysiae</name>
    <dbReference type="NCBI Taxonomy" id="1216348"/>
    <lineage>
        <taxon>Eukaryota</taxon>
        <taxon>Fungi</taxon>
        <taxon>Dikarya</taxon>
        <taxon>Ascomycota</taxon>
        <taxon>Pezizomycotina</taxon>
        <taxon>Sordariomycetes</taxon>
        <taxon>Hypocreomycetidae</taxon>
        <taxon>Glomerellales</taxon>
        <taxon>Glomerellaceae</taxon>
        <taxon>Colletotrichum</taxon>
        <taxon>Colletotrichum graminicola species complex</taxon>
    </lineage>
</organism>
<name>A0AAD9HCT9_9PEZI</name>
<proteinExistence type="predicted"/>
<sequence>MPVPLGATIGRKACALVIYLLQGPGQLKSWPVSCSASKRVSWEDETDCNGPQTKGFKVTLMIPWVKTCCAHGKTTTTYAGPAQCNLTQGSNIASRRRTRKQGNIWMLGMEKSKYTASPWRNGHPGPPKCRHTGVPSCTHPKVRSGIEGRLARWACRHIGRPSISSSLLALAGKEHAAGLCAWCVSACV</sequence>
<dbReference type="Proteomes" id="UP001232148">
    <property type="component" value="Unassembled WGS sequence"/>
</dbReference>
<dbReference type="EMBL" id="MU842913">
    <property type="protein sequence ID" value="KAK2026485.1"/>
    <property type="molecule type" value="Genomic_DNA"/>
</dbReference>
<gene>
    <name evidence="1" type="ORF">LX32DRAFT_17973</name>
</gene>
<dbReference type="AlphaFoldDB" id="A0AAD9HCT9"/>